<reference evidence="1 2" key="1">
    <citation type="submission" date="2024-08" db="EMBL/GenBank/DDBJ databases">
        <title>Insights into the chromosomal genome structure of Flemingia macrophylla.</title>
        <authorList>
            <person name="Ding Y."/>
            <person name="Zhao Y."/>
            <person name="Bi W."/>
            <person name="Wu M."/>
            <person name="Zhao G."/>
            <person name="Gong Y."/>
            <person name="Li W."/>
            <person name="Zhang P."/>
        </authorList>
    </citation>
    <scope>NUCLEOTIDE SEQUENCE [LARGE SCALE GENOMIC DNA]</scope>
    <source>
        <strain evidence="1">DYQJB</strain>
        <tissue evidence="1">Leaf</tissue>
    </source>
</reference>
<organism evidence="1 2">
    <name type="scientific">Flemingia macrophylla</name>
    <dbReference type="NCBI Taxonomy" id="520843"/>
    <lineage>
        <taxon>Eukaryota</taxon>
        <taxon>Viridiplantae</taxon>
        <taxon>Streptophyta</taxon>
        <taxon>Embryophyta</taxon>
        <taxon>Tracheophyta</taxon>
        <taxon>Spermatophyta</taxon>
        <taxon>Magnoliopsida</taxon>
        <taxon>eudicotyledons</taxon>
        <taxon>Gunneridae</taxon>
        <taxon>Pentapetalae</taxon>
        <taxon>rosids</taxon>
        <taxon>fabids</taxon>
        <taxon>Fabales</taxon>
        <taxon>Fabaceae</taxon>
        <taxon>Papilionoideae</taxon>
        <taxon>50 kb inversion clade</taxon>
        <taxon>NPAAA clade</taxon>
        <taxon>indigoferoid/millettioid clade</taxon>
        <taxon>Phaseoleae</taxon>
        <taxon>Flemingia</taxon>
    </lineage>
</organism>
<dbReference type="AlphaFoldDB" id="A0ABD1MYA2"/>
<evidence type="ECO:0000313" key="1">
    <source>
        <dbReference type="EMBL" id="KAL2340798.1"/>
    </source>
</evidence>
<accession>A0ABD1MYA2</accession>
<gene>
    <name evidence="1" type="ORF">Fmac_008738</name>
</gene>
<name>A0ABD1MYA2_9FABA</name>
<dbReference type="EMBL" id="JBGMDY010000003">
    <property type="protein sequence ID" value="KAL2340798.1"/>
    <property type="molecule type" value="Genomic_DNA"/>
</dbReference>
<evidence type="ECO:0000313" key="2">
    <source>
        <dbReference type="Proteomes" id="UP001603857"/>
    </source>
</evidence>
<sequence>MKVEPVEHVDCNDRVKDAVVAIRVGVIRDGGGNCKEFDDRRLGESIHEACIMCIAVRHMKYRVRHTKYHRDESLNEKMQDEEDEML</sequence>
<comment type="caution">
    <text evidence="1">The sequence shown here is derived from an EMBL/GenBank/DDBJ whole genome shotgun (WGS) entry which is preliminary data.</text>
</comment>
<dbReference type="Proteomes" id="UP001603857">
    <property type="component" value="Unassembled WGS sequence"/>
</dbReference>
<keyword evidence="2" id="KW-1185">Reference proteome</keyword>
<protein>
    <submittedName>
        <fullName evidence="1">Uncharacterized protein</fullName>
    </submittedName>
</protein>
<proteinExistence type="predicted"/>